<dbReference type="GO" id="GO:0004401">
    <property type="term" value="F:histidinol-phosphatase activity"/>
    <property type="evidence" value="ECO:0007669"/>
    <property type="project" value="UniProtKB-UniRule"/>
</dbReference>
<evidence type="ECO:0000313" key="10">
    <source>
        <dbReference type="EMBL" id="AFR69823.1"/>
    </source>
</evidence>
<dbReference type="InterPro" id="IPR004013">
    <property type="entry name" value="PHP_dom"/>
</dbReference>
<evidence type="ECO:0000256" key="8">
    <source>
        <dbReference type="RuleBase" id="RU366003"/>
    </source>
</evidence>
<dbReference type="SUPFAM" id="SSF89550">
    <property type="entry name" value="PHP domain-like"/>
    <property type="match status" value="1"/>
</dbReference>
<dbReference type="PANTHER" id="PTHR21039">
    <property type="entry name" value="HISTIDINOL PHOSPHATASE-RELATED"/>
    <property type="match status" value="1"/>
</dbReference>
<dbReference type="InterPro" id="IPR016195">
    <property type="entry name" value="Pol/histidinol_Pase-like"/>
</dbReference>
<keyword evidence="5 8" id="KW-0378">Hydrolase</keyword>
<proteinExistence type="inferred from homology"/>
<evidence type="ECO:0000313" key="11">
    <source>
        <dbReference type="Proteomes" id="UP000007346"/>
    </source>
</evidence>
<dbReference type="UniPathway" id="UPA00031">
    <property type="reaction ID" value="UER00013"/>
</dbReference>
<evidence type="ECO:0000256" key="6">
    <source>
        <dbReference type="ARBA" id="ARBA00023102"/>
    </source>
</evidence>
<dbReference type="Pfam" id="PF02811">
    <property type="entry name" value="PHP"/>
    <property type="match status" value="1"/>
</dbReference>
<dbReference type="CDD" id="cd12110">
    <property type="entry name" value="PHP_HisPPase_Hisj_like"/>
    <property type="match status" value="1"/>
</dbReference>
<dbReference type="GO" id="GO:0005737">
    <property type="term" value="C:cytoplasm"/>
    <property type="evidence" value="ECO:0007669"/>
    <property type="project" value="TreeGrafter"/>
</dbReference>
<evidence type="ECO:0000256" key="2">
    <source>
        <dbReference type="ARBA" id="ARBA00009152"/>
    </source>
</evidence>
<comment type="catalytic activity">
    <reaction evidence="7 8">
        <text>L-histidinol phosphate + H2O = L-histidinol + phosphate</text>
        <dbReference type="Rhea" id="RHEA:14465"/>
        <dbReference type="ChEBI" id="CHEBI:15377"/>
        <dbReference type="ChEBI" id="CHEBI:43474"/>
        <dbReference type="ChEBI" id="CHEBI:57699"/>
        <dbReference type="ChEBI" id="CHEBI:57980"/>
        <dbReference type="EC" id="3.1.3.15"/>
    </reaction>
</comment>
<dbReference type="AlphaFoldDB" id="J9US32"/>
<keyword evidence="6 8" id="KW-0368">Histidine biosynthesis</keyword>
<evidence type="ECO:0000256" key="5">
    <source>
        <dbReference type="ARBA" id="ARBA00022801"/>
    </source>
</evidence>
<evidence type="ECO:0000256" key="7">
    <source>
        <dbReference type="ARBA" id="ARBA00049158"/>
    </source>
</evidence>
<dbReference type="Gene3D" id="3.20.20.140">
    <property type="entry name" value="Metal-dependent hydrolases"/>
    <property type="match status" value="1"/>
</dbReference>
<evidence type="ECO:0000256" key="1">
    <source>
        <dbReference type="ARBA" id="ARBA00004970"/>
    </source>
</evidence>
<name>J9US32_BRAPL</name>
<sequence length="275" mass="32575">MKYISNLHTHTTYCDGKNSIEENILYAIEKNFISLGFSGHSYLPFDNSSMSIENTIKYLEDIKKLKEIYKDKIQIYSGIEADYYSNLNKITDKEMMLDYRIGSVHFIKDDENNYFSIDSSKQNFENTLKHFGSIKEVVLRYYNNLIDMINTQKTDIIGHLDLIRKYNFNKEYFTEKEDWYIKKLDEVLEVIKKSNSIVEINTRKMNKDNLNAHYPSNYTIKKLLKLNIPIIINTDAHSANTLDYFYYEMAEELKKLGYTKIKMLIDNSFKDMSIN</sequence>
<dbReference type="RefSeq" id="WP_014935374.1">
    <property type="nucleotide sequence ID" value="NC_018607.1"/>
</dbReference>
<comment type="pathway">
    <text evidence="1 8">Amino-acid biosynthesis; L-histidine biosynthesis; L-histidine from 5-phospho-alpha-D-ribose 1-diphosphate: step 8/9.</text>
</comment>
<dbReference type="EMBL" id="CP003490">
    <property type="protein sequence ID" value="AFR69823.1"/>
    <property type="molecule type" value="Genomic_DNA"/>
</dbReference>
<feature type="domain" description="PHP" evidence="9">
    <location>
        <begin position="7"/>
        <end position="202"/>
    </location>
</feature>
<dbReference type="KEGG" id="bpj:B2904_orf474"/>
<dbReference type="NCBIfam" id="TIGR01856">
    <property type="entry name" value="hisJ_fam"/>
    <property type="match status" value="1"/>
</dbReference>
<reference evidence="10 11" key="1">
    <citation type="journal article" date="2012" name="BMC Genomics">
        <title>Comparative genomics of Brachyspira pilosicoli strains: genome rearrangements, reductions and correlation of genetic compliment with phenotypic diversity.</title>
        <authorList>
            <person name="Mappley L.J."/>
            <person name="Black M.L."/>
            <person name="Abuoun M."/>
            <person name="Darby A.C."/>
            <person name="Woodward M.J."/>
            <person name="Parkhill J."/>
            <person name="Turner A.K."/>
            <person name="Bellgard M.I."/>
            <person name="La T."/>
            <person name="Phillips N.D."/>
            <person name="La Ragione R.M."/>
            <person name="Hampson D.J."/>
        </authorList>
    </citation>
    <scope>NUCLEOTIDE SEQUENCE [LARGE SCALE GENOMIC DNA]</scope>
    <source>
        <strain evidence="10">B2904</strain>
    </source>
</reference>
<evidence type="ECO:0000259" key="9">
    <source>
        <dbReference type="Pfam" id="PF02811"/>
    </source>
</evidence>
<dbReference type="Proteomes" id="UP000007346">
    <property type="component" value="Chromosome"/>
</dbReference>
<dbReference type="PATRIC" id="fig|1133568.3.peg.465"/>
<evidence type="ECO:0000256" key="3">
    <source>
        <dbReference type="ARBA" id="ARBA00013085"/>
    </source>
</evidence>
<keyword evidence="4 8" id="KW-0028">Amino-acid biosynthesis</keyword>
<protein>
    <recommendedName>
        <fullName evidence="3 8">Histidinol-phosphatase</fullName>
        <shortName evidence="8">HolPase</shortName>
        <ecNumber evidence="3 8">3.1.3.15</ecNumber>
    </recommendedName>
</protein>
<dbReference type="GO" id="GO:0000105">
    <property type="term" value="P:L-histidine biosynthetic process"/>
    <property type="evidence" value="ECO:0007669"/>
    <property type="project" value="UniProtKB-UniRule"/>
</dbReference>
<organism evidence="10 11">
    <name type="scientific">Brachyspira pilosicoli B2904</name>
    <dbReference type="NCBI Taxonomy" id="1133568"/>
    <lineage>
        <taxon>Bacteria</taxon>
        <taxon>Pseudomonadati</taxon>
        <taxon>Spirochaetota</taxon>
        <taxon>Spirochaetia</taxon>
        <taxon>Brachyspirales</taxon>
        <taxon>Brachyspiraceae</taxon>
        <taxon>Brachyspira</taxon>
    </lineage>
</organism>
<evidence type="ECO:0000256" key="4">
    <source>
        <dbReference type="ARBA" id="ARBA00022605"/>
    </source>
</evidence>
<dbReference type="InterPro" id="IPR010140">
    <property type="entry name" value="Histidinol_P_phosphatase_HisJ"/>
</dbReference>
<dbReference type="HOGENOM" id="CLU_054611_2_1_12"/>
<dbReference type="EC" id="3.1.3.15" evidence="3 8"/>
<dbReference type="PANTHER" id="PTHR21039:SF0">
    <property type="entry name" value="HISTIDINOL-PHOSPHATASE"/>
    <property type="match status" value="1"/>
</dbReference>
<comment type="similarity">
    <text evidence="2 8">Belongs to the PHP hydrolase family. HisK subfamily.</text>
</comment>
<accession>J9US32</accession>
<gene>
    <name evidence="10" type="ORF">B2904_orf474</name>
</gene>